<dbReference type="GO" id="GO:0016740">
    <property type="term" value="F:transferase activity"/>
    <property type="evidence" value="ECO:0007669"/>
    <property type="project" value="UniProtKB-KW"/>
</dbReference>
<organism evidence="9 10">
    <name type="scientific">Galbibacter pacificus</name>
    <dbReference type="NCBI Taxonomy" id="2996052"/>
    <lineage>
        <taxon>Bacteria</taxon>
        <taxon>Pseudomonadati</taxon>
        <taxon>Bacteroidota</taxon>
        <taxon>Flavobacteriia</taxon>
        <taxon>Flavobacteriales</taxon>
        <taxon>Flavobacteriaceae</taxon>
        <taxon>Galbibacter</taxon>
    </lineage>
</organism>
<evidence type="ECO:0000313" key="10">
    <source>
        <dbReference type="Proteomes" id="UP001153642"/>
    </source>
</evidence>
<keyword evidence="7" id="KW-0448">Lipopolysaccharide biosynthesis</keyword>
<comment type="subcellular location">
    <subcellularLocation>
        <location evidence="7">Cell membrane</location>
    </subcellularLocation>
</comment>
<dbReference type="RefSeq" id="WP_277900230.1">
    <property type="nucleotide sequence ID" value="NZ_JAPMUA010000004.1"/>
</dbReference>
<dbReference type="Gene3D" id="3.40.50.2000">
    <property type="entry name" value="Glycogen Phosphorylase B"/>
    <property type="match status" value="1"/>
</dbReference>
<dbReference type="Pfam" id="PF04413">
    <property type="entry name" value="Glycos_transf_N"/>
    <property type="match status" value="1"/>
</dbReference>
<evidence type="ECO:0000256" key="1">
    <source>
        <dbReference type="ARBA" id="ARBA00004713"/>
    </source>
</evidence>
<keyword evidence="7" id="KW-0812">Transmembrane</keyword>
<comment type="similarity">
    <text evidence="7">Belongs to the glycosyltransferase group 1 family.</text>
</comment>
<comment type="pathway">
    <text evidence="1 7">Bacterial outer membrane biogenesis; LPS core biosynthesis.</text>
</comment>
<dbReference type="EC" id="2.4.99.12" evidence="2 7"/>
<comment type="function">
    <text evidence="7">Involved in lipopolysaccharide (LPS) biosynthesis. Catalyzes the transfer of 3-deoxy-D-manno-octulosonate (Kdo) residue(s) from CMP-Kdo to lipid IV(A), the tetraacyldisaccharide-1,4'-bisphosphate precursor of lipid A.</text>
</comment>
<evidence type="ECO:0000313" key="9">
    <source>
        <dbReference type="EMBL" id="MDG3586495.1"/>
    </source>
</evidence>
<keyword evidence="7" id="KW-1133">Transmembrane helix</keyword>
<evidence type="ECO:0000256" key="6">
    <source>
        <dbReference type="ARBA" id="ARBA00049183"/>
    </source>
</evidence>
<dbReference type="InterPro" id="IPR038107">
    <property type="entry name" value="Glycos_transf_N_sf"/>
</dbReference>
<dbReference type="InterPro" id="IPR039901">
    <property type="entry name" value="Kdotransferase"/>
</dbReference>
<evidence type="ECO:0000256" key="5">
    <source>
        <dbReference type="ARBA" id="ARBA00031445"/>
    </source>
</evidence>
<evidence type="ECO:0000256" key="3">
    <source>
        <dbReference type="ARBA" id="ARBA00019077"/>
    </source>
</evidence>
<name>A0ABT6FTB9_9FLAO</name>
<feature type="domain" description="3-deoxy-D-manno-octulosonic-acid transferase N-terminal" evidence="8">
    <location>
        <begin position="45"/>
        <end position="206"/>
    </location>
</feature>
<sequence length="414" mass="47086">MLFLYNILVYITGFFLKIAALFNDKLKLFVEGRKIVFDVLTKNIRADDKVIWFHIASLGEFEQGLPLIEQAKKGFPDHKILVTFFSPSGYEVKKNTPVAHVVCYLPLDTASNATRFLEAVRPRLAIFVKYEFWPNYLSALKRKSIPTLLVSGIFRENQAFFHWYGSFMRKSLQTFNHFFVQNESSKLLLEHIGFGNTTVSGDTRFDRVEEILHRDNTLKFLEGFVGDNLCFVAGSTWPEDEKLIVDYINKDIKKNIKYIIAPHTVQPSSIQKLRENIHKKTVLYSEKEEKNISDYDVFIVDTIGILTKIYSYATIAYVGGGMGSTGLHNTLEPAVFGIPVIIGKNYKGFVEAEQLVALGGILSVSTKGEFSSTLNHLLENQSDLYDAGQKNKAFINKNKGAKIQIGYYIRKLLE</sequence>
<gene>
    <name evidence="9" type="ORF">OSR52_11500</name>
</gene>
<dbReference type="PANTHER" id="PTHR42755">
    <property type="entry name" value="3-DEOXY-MANNO-OCTULOSONATE CYTIDYLYLTRANSFERASE"/>
    <property type="match status" value="1"/>
</dbReference>
<keyword evidence="4 7" id="KW-0808">Transferase</keyword>
<evidence type="ECO:0000256" key="2">
    <source>
        <dbReference type="ARBA" id="ARBA00012621"/>
    </source>
</evidence>
<comment type="caution">
    <text evidence="9">The sequence shown here is derived from an EMBL/GenBank/DDBJ whole genome shotgun (WGS) entry which is preliminary data.</text>
</comment>
<dbReference type="InterPro" id="IPR007507">
    <property type="entry name" value="Glycos_transf_N"/>
</dbReference>
<dbReference type="Proteomes" id="UP001153642">
    <property type="component" value="Unassembled WGS sequence"/>
</dbReference>
<dbReference type="EMBL" id="JAPMUA010000004">
    <property type="protein sequence ID" value="MDG3586495.1"/>
    <property type="molecule type" value="Genomic_DNA"/>
</dbReference>
<dbReference type="Gene3D" id="3.40.50.11720">
    <property type="entry name" value="3-Deoxy-D-manno-octulosonic-acid transferase, N-terminal domain"/>
    <property type="match status" value="1"/>
</dbReference>
<proteinExistence type="inferred from homology"/>
<evidence type="ECO:0000256" key="4">
    <source>
        <dbReference type="ARBA" id="ARBA00022679"/>
    </source>
</evidence>
<comment type="catalytic activity">
    <reaction evidence="6 7">
        <text>lipid IVA (E. coli) + CMP-3-deoxy-beta-D-manno-octulosonate = alpha-Kdo-(2-&gt;6)-lipid IVA (E. coli) + CMP + H(+)</text>
        <dbReference type="Rhea" id="RHEA:28066"/>
        <dbReference type="ChEBI" id="CHEBI:15378"/>
        <dbReference type="ChEBI" id="CHEBI:58603"/>
        <dbReference type="ChEBI" id="CHEBI:60364"/>
        <dbReference type="ChEBI" id="CHEBI:60377"/>
        <dbReference type="ChEBI" id="CHEBI:85987"/>
        <dbReference type="EC" id="2.4.99.12"/>
    </reaction>
</comment>
<keyword evidence="7" id="KW-0472">Membrane</keyword>
<dbReference type="PANTHER" id="PTHR42755:SF1">
    <property type="entry name" value="3-DEOXY-D-MANNO-OCTULOSONIC ACID TRANSFERASE, MITOCHONDRIAL-RELATED"/>
    <property type="match status" value="1"/>
</dbReference>
<keyword evidence="7" id="KW-1003">Cell membrane</keyword>
<reference evidence="9" key="1">
    <citation type="submission" date="2022-11" db="EMBL/GenBank/DDBJ databases">
        <title>High-quality draft genome sequence of Galbibacter sp. strain CMA-7.</title>
        <authorList>
            <person name="Wei L."/>
            <person name="Dong C."/>
            <person name="Shao Z."/>
        </authorList>
    </citation>
    <scope>NUCLEOTIDE SEQUENCE</scope>
    <source>
        <strain evidence="9">CMA-7</strain>
    </source>
</reference>
<evidence type="ECO:0000259" key="8">
    <source>
        <dbReference type="Pfam" id="PF04413"/>
    </source>
</evidence>
<evidence type="ECO:0000256" key="7">
    <source>
        <dbReference type="RuleBase" id="RU365103"/>
    </source>
</evidence>
<feature type="transmembrane region" description="Helical" evidence="7">
    <location>
        <begin position="6"/>
        <end position="23"/>
    </location>
</feature>
<keyword evidence="10" id="KW-1185">Reference proteome</keyword>
<protein>
    <recommendedName>
        <fullName evidence="3 7">3-deoxy-D-manno-octulosonic acid transferase</fullName>
        <shortName evidence="7">Kdo transferase</shortName>
        <ecNumber evidence="2 7">2.4.99.12</ecNumber>
    </recommendedName>
    <alternativeName>
        <fullName evidence="5 7">Lipid IV(A) 3-deoxy-D-manno-octulosonic acid transferase</fullName>
    </alternativeName>
</protein>
<accession>A0ABT6FTB9</accession>